<evidence type="ECO:0000259" key="1">
    <source>
        <dbReference type="Pfam" id="PF12728"/>
    </source>
</evidence>
<gene>
    <name evidence="2" type="ORF">JJ833_08645</name>
</gene>
<reference evidence="2" key="1">
    <citation type="journal article" date="2021" name="Front. Mar. Sci.">
        <title>Genomes of Diverse Isolates of Prochlorococcus High-Light-Adapted Clade II in the Western Pacific Ocean.</title>
        <authorList>
            <person name="Yan W."/>
            <person name="Feng X."/>
            <person name="Zhang W."/>
            <person name="Nawaz M.Z."/>
            <person name="Luo T."/>
            <person name="Zhang R."/>
            <person name="Jiao N."/>
        </authorList>
    </citation>
    <scope>NUCLEOTIDE SEQUENCE</scope>
    <source>
        <strain evidence="2">XMU1424</strain>
    </source>
</reference>
<evidence type="ECO:0000313" key="2">
    <source>
        <dbReference type="EMBL" id="MBO6988916.1"/>
    </source>
</evidence>
<organism evidence="2">
    <name type="scientific">Prochlorococcus marinus XMU1424</name>
    <dbReference type="NCBI Taxonomy" id="2774497"/>
    <lineage>
        <taxon>Bacteria</taxon>
        <taxon>Bacillati</taxon>
        <taxon>Cyanobacteriota</taxon>
        <taxon>Cyanophyceae</taxon>
        <taxon>Synechococcales</taxon>
        <taxon>Prochlorococcaceae</taxon>
        <taxon>Prochlorococcus</taxon>
    </lineage>
</organism>
<dbReference type="AlphaFoldDB" id="A0A9D9BZX7"/>
<dbReference type="Pfam" id="PF12728">
    <property type="entry name" value="HTH_17"/>
    <property type="match status" value="1"/>
</dbReference>
<dbReference type="InterPro" id="IPR009061">
    <property type="entry name" value="DNA-bd_dom_put_sf"/>
</dbReference>
<dbReference type="EMBL" id="JAEPLE010000006">
    <property type="protein sequence ID" value="MBO6988916.1"/>
    <property type="molecule type" value="Genomic_DNA"/>
</dbReference>
<protein>
    <submittedName>
        <fullName evidence="2">Helix-turn-helix domain-containing protein</fullName>
    </submittedName>
</protein>
<dbReference type="InterPro" id="IPR041657">
    <property type="entry name" value="HTH_17"/>
</dbReference>
<comment type="caution">
    <text evidence="2">The sequence shown here is derived from an EMBL/GenBank/DDBJ whole genome shotgun (WGS) entry which is preliminary data.</text>
</comment>
<dbReference type="Gene3D" id="1.10.1660.10">
    <property type="match status" value="1"/>
</dbReference>
<feature type="domain" description="Helix-turn-helix" evidence="1">
    <location>
        <begin position="8"/>
        <end position="59"/>
    </location>
</feature>
<proteinExistence type="predicted"/>
<sequence>MNSENRPFMTIKEVSELLGISISTINRLVKKREFPPKRKISPGKKVFMKCQIQEWINQKALPH</sequence>
<accession>A0A9D9BZX7</accession>
<dbReference type="SUPFAM" id="SSF46955">
    <property type="entry name" value="Putative DNA-binding domain"/>
    <property type="match status" value="1"/>
</dbReference>
<name>A0A9D9BZX7_PROMR</name>